<dbReference type="SMART" id="SM00451">
    <property type="entry name" value="ZnF_U1"/>
    <property type="match status" value="1"/>
</dbReference>
<dbReference type="GO" id="GO:0003676">
    <property type="term" value="F:nucleic acid binding"/>
    <property type="evidence" value="ECO:0007669"/>
    <property type="project" value="InterPro"/>
</dbReference>
<evidence type="ECO:0000256" key="4">
    <source>
        <dbReference type="ARBA" id="ARBA00022517"/>
    </source>
</evidence>
<comment type="subcellular location">
    <subcellularLocation>
        <location evidence="2">Cytoplasm</location>
    </subcellularLocation>
    <subcellularLocation>
        <location evidence="1">Nucleus</location>
    </subcellularLocation>
</comment>
<dbReference type="PANTHER" id="PTHR46095">
    <property type="entry name" value="ZINC FINGER PROTEIN 593"/>
    <property type="match status" value="1"/>
</dbReference>
<reference evidence="15 16" key="1">
    <citation type="submission" date="2015-04" db="EMBL/GenBank/DDBJ databases">
        <authorList>
            <person name="Syromyatnikov M.Y."/>
            <person name="Popov V.N."/>
        </authorList>
    </citation>
    <scope>NUCLEOTIDE SEQUENCE [LARGE SCALE GENOMIC DNA]</scope>
</reference>
<evidence type="ECO:0000256" key="7">
    <source>
        <dbReference type="ARBA" id="ARBA00022833"/>
    </source>
</evidence>
<dbReference type="PROSITE" id="PS00028">
    <property type="entry name" value="ZINC_FINGER_C2H2_1"/>
    <property type="match status" value="1"/>
</dbReference>
<feature type="compositionally biased region" description="Basic and acidic residues" evidence="13">
    <location>
        <begin position="116"/>
        <end position="132"/>
    </location>
</feature>
<organism evidence="15 16">
    <name type="scientific">Clunio marinus</name>
    <dbReference type="NCBI Taxonomy" id="568069"/>
    <lineage>
        <taxon>Eukaryota</taxon>
        <taxon>Metazoa</taxon>
        <taxon>Ecdysozoa</taxon>
        <taxon>Arthropoda</taxon>
        <taxon>Hexapoda</taxon>
        <taxon>Insecta</taxon>
        <taxon>Pterygota</taxon>
        <taxon>Neoptera</taxon>
        <taxon>Endopterygota</taxon>
        <taxon>Diptera</taxon>
        <taxon>Nematocera</taxon>
        <taxon>Chironomoidea</taxon>
        <taxon>Chironomidae</taxon>
        <taxon>Clunio</taxon>
    </lineage>
</organism>
<name>A0A1J1HRY6_9DIPT</name>
<feature type="region of interest" description="Disordered" evidence="13">
    <location>
        <begin position="95"/>
        <end position="167"/>
    </location>
</feature>
<dbReference type="InterPro" id="IPR003604">
    <property type="entry name" value="Matrin/U1-like-C_Znf_C2H2"/>
</dbReference>
<dbReference type="FunFam" id="3.30.160.60:FF:000299">
    <property type="entry name" value="Zinc finger protein 593"/>
    <property type="match status" value="1"/>
</dbReference>
<evidence type="ECO:0000256" key="3">
    <source>
        <dbReference type="ARBA" id="ARBA00022490"/>
    </source>
</evidence>
<evidence type="ECO:0000256" key="12">
    <source>
        <dbReference type="ARBA" id="ARBA00068297"/>
    </source>
</evidence>
<comment type="similarity">
    <text evidence="9">Belongs to the ZNF593/BUD20 C2H2-type zinc-finger protein family.</text>
</comment>
<evidence type="ECO:0000256" key="5">
    <source>
        <dbReference type="ARBA" id="ARBA00022723"/>
    </source>
</evidence>
<evidence type="ECO:0000313" key="16">
    <source>
        <dbReference type="Proteomes" id="UP000183832"/>
    </source>
</evidence>
<dbReference type="PANTHER" id="PTHR46095:SF1">
    <property type="entry name" value="ZINC FINGER PROTEIN 593"/>
    <property type="match status" value="1"/>
</dbReference>
<proteinExistence type="inferred from homology"/>
<dbReference type="InterPro" id="IPR013087">
    <property type="entry name" value="Znf_C2H2_type"/>
</dbReference>
<keyword evidence="6" id="KW-0863">Zinc-finger</keyword>
<dbReference type="Pfam" id="PF12171">
    <property type="entry name" value="zf-C2H2_jaz"/>
    <property type="match status" value="1"/>
</dbReference>
<keyword evidence="8" id="KW-0539">Nucleus</keyword>
<evidence type="ECO:0000256" key="9">
    <source>
        <dbReference type="ARBA" id="ARBA00038064"/>
    </source>
</evidence>
<evidence type="ECO:0000256" key="8">
    <source>
        <dbReference type="ARBA" id="ARBA00023242"/>
    </source>
</evidence>
<dbReference type="GO" id="GO:0008270">
    <property type="term" value="F:zinc ion binding"/>
    <property type="evidence" value="ECO:0007669"/>
    <property type="project" value="UniProtKB-KW"/>
</dbReference>
<feature type="domain" description="C2H2-type" evidence="14">
    <location>
        <begin position="61"/>
        <end position="83"/>
    </location>
</feature>
<dbReference type="EMBL" id="CVRI01000020">
    <property type="protein sequence ID" value="CRK90815.1"/>
    <property type="molecule type" value="Genomic_DNA"/>
</dbReference>
<keyword evidence="3" id="KW-0963">Cytoplasm</keyword>
<evidence type="ECO:0000313" key="15">
    <source>
        <dbReference type="EMBL" id="CRK90815.1"/>
    </source>
</evidence>
<dbReference type="InterPro" id="IPR036236">
    <property type="entry name" value="Znf_C2H2_sf"/>
</dbReference>
<gene>
    <name evidence="15" type="ORF">CLUMA_CG004505</name>
</gene>
<comment type="subunit">
    <text evidence="11">Associates with pre-60S ribosomal particles; released from the pre-60S particle very early in the cytoplasm.</text>
</comment>
<accession>A0A1J1HRY6</accession>
<evidence type="ECO:0000256" key="6">
    <source>
        <dbReference type="ARBA" id="ARBA00022771"/>
    </source>
</evidence>
<protein>
    <recommendedName>
        <fullName evidence="12">Zinc finger protein 593 homolog</fullName>
    </recommendedName>
</protein>
<evidence type="ECO:0000259" key="14">
    <source>
        <dbReference type="PROSITE" id="PS00028"/>
    </source>
</evidence>
<dbReference type="STRING" id="568069.A0A1J1HRY6"/>
<keyword evidence="5" id="KW-0479">Metal-binding</keyword>
<evidence type="ECO:0000256" key="2">
    <source>
        <dbReference type="ARBA" id="ARBA00004496"/>
    </source>
</evidence>
<dbReference type="Proteomes" id="UP000183832">
    <property type="component" value="Unassembled WGS sequence"/>
</dbReference>
<dbReference type="AlphaFoldDB" id="A0A1J1HRY6"/>
<dbReference type="GO" id="GO:0043021">
    <property type="term" value="F:ribonucleoprotein complex binding"/>
    <property type="evidence" value="ECO:0007669"/>
    <property type="project" value="UniProtKB-ARBA"/>
</dbReference>
<dbReference type="GO" id="GO:0005737">
    <property type="term" value="C:cytoplasm"/>
    <property type="evidence" value="ECO:0007669"/>
    <property type="project" value="UniProtKB-SubCell"/>
</dbReference>
<dbReference type="Gene3D" id="3.30.160.60">
    <property type="entry name" value="Classic Zinc Finger"/>
    <property type="match status" value="1"/>
</dbReference>
<dbReference type="SUPFAM" id="SSF57667">
    <property type="entry name" value="beta-beta-alpha zinc fingers"/>
    <property type="match status" value="1"/>
</dbReference>
<dbReference type="InterPro" id="IPR051879">
    <property type="entry name" value="C2H2-ZF_Maturation_Protein"/>
</dbReference>
<dbReference type="GO" id="GO:0042254">
    <property type="term" value="P:ribosome biogenesis"/>
    <property type="evidence" value="ECO:0007669"/>
    <property type="project" value="UniProtKB-KW"/>
</dbReference>
<evidence type="ECO:0000256" key="13">
    <source>
        <dbReference type="SAM" id="MobiDB-lite"/>
    </source>
</evidence>
<keyword evidence="7" id="KW-0862">Zinc</keyword>
<sequence length="167" mass="19674">MPGGYARKRMHDGHTRLRRRLRLRRKTKDLDQIDHDLKNKSDHLLNQDVDLDQPGFAQNYCLHCAKYFINERALSDHFKTKVHKRRLKALQDEPYTEKEADLAAGKGSYIGTPAKRKMETQPSKEEYSEGKRVKVVNYTPEELENMKKKKRKSMNSSNQLETNKMQE</sequence>
<comment type="function">
    <text evidence="10">Involved in pre-60S ribosomal particles maturation by promoting the nuclear export of the 60S ribosome.</text>
</comment>
<dbReference type="InterPro" id="IPR022755">
    <property type="entry name" value="Znf_C2H2_jaz"/>
</dbReference>
<evidence type="ECO:0000256" key="1">
    <source>
        <dbReference type="ARBA" id="ARBA00004123"/>
    </source>
</evidence>
<dbReference type="GO" id="GO:0005634">
    <property type="term" value="C:nucleus"/>
    <property type="evidence" value="ECO:0007669"/>
    <property type="project" value="UniProtKB-SubCell"/>
</dbReference>
<evidence type="ECO:0000256" key="10">
    <source>
        <dbReference type="ARBA" id="ARBA00057732"/>
    </source>
</evidence>
<dbReference type="OrthoDB" id="24683at2759"/>
<keyword evidence="4" id="KW-0690">Ribosome biogenesis</keyword>
<keyword evidence="16" id="KW-1185">Reference proteome</keyword>
<evidence type="ECO:0000256" key="11">
    <source>
        <dbReference type="ARBA" id="ARBA00065398"/>
    </source>
</evidence>